<organism evidence="1 2">
    <name type="scientific">Altererythrobacter epoxidivorans</name>
    <dbReference type="NCBI Taxonomy" id="361183"/>
    <lineage>
        <taxon>Bacteria</taxon>
        <taxon>Pseudomonadati</taxon>
        <taxon>Pseudomonadota</taxon>
        <taxon>Alphaproteobacteria</taxon>
        <taxon>Sphingomonadales</taxon>
        <taxon>Erythrobacteraceae</taxon>
        <taxon>Altererythrobacter</taxon>
    </lineage>
</organism>
<evidence type="ECO:0000313" key="2">
    <source>
        <dbReference type="Proteomes" id="UP000057938"/>
    </source>
</evidence>
<proteinExistence type="predicted"/>
<dbReference type="STRING" id="361183.AMC99_00728"/>
<sequence length="107" mass="11955">MEARLEGLMSLGRGTALKLASDGILRIRDRIAEHFTGMLTGQDQHRPRLHVTIQNKVSPGEAKALLSTLEGTIQPRNFAFRGLSLFHYVGGPWDHVRDFAFRGRESA</sequence>
<dbReference type="EMBL" id="CP012669">
    <property type="protein sequence ID" value="ALE16033.1"/>
    <property type="molecule type" value="Genomic_DNA"/>
</dbReference>
<name>A0A0M4MSC3_9SPHN</name>
<evidence type="ECO:0000313" key="1">
    <source>
        <dbReference type="EMBL" id="ALE16033.1"/>
    </source>
</evidence>
<dbReference type="Pfam" id="PF13563">
    <property type="entry name" value="2_5_RNA_ligase2"/>
    <property type="match status" value="1"/>
</dbReference>
<reference evidence="1 2" key="1">
    <citation type="submission" date="2015-09" db="EMBL/GenBank/DDBJ databases">
        <title>Complete genome sequence of a benzo[a]pyrene-degrading bacterium Altererythrobacter epoxidivorans CGMCC 1.7731T.</title>
        <authorList>
            <person name="Li Z."/>
            <person name="Cheng H."/>
            <person name="Huo Y."/>
            <person name="Xu X."/>
        </authorList>
    </citation>
    <scope>NUCLEOTIDE SEQUENCE [LARGE SCALE GENOMIC DNA]</scope>
    <source>
        <strain evidence="1 2">CGMCC 1.7731</strain>
    </source>
</reference>
<accession>A0A0M4MSC3</accession>
<dbReference type="KEGG" id="aep:AMC99_00728"/>
<keyword evidence="2" id="KW-1185">Reference proteome</keyword>
<dbReference type="AlphaFoldDB" id="A0A0M4MSC3"/>
<evidence type="ECO:0008006" key="3">
    <source>
        <dbReference type="Google" id="ProtNLM"/>
    </source>
</evidence>
<protein>
    <recommendedName>
        <fullName evidence="3">2'-5' RNA ligase</fullName>
    </recommendedName>
</protein>
<dbReference type="Proteomes" id="UP000057938">
    <property type="component" value="Chromosome"/>
</dbReference>
<dbReference type="PATRIC" id="fig|361183.4.peg.714"/>
<gene>
    <name evidence="1" type="ORF">AMC99_00728</name>
</gene>